<feature type="signal peptide" evidence="1">
    <location>
        <begin position="1"/>
        <end position="17"/>
    </location>
</feature>
<sequence>MQLLALITLLLLTASMAVVARTKKECNLGSGITVLYLCFKPEDLTQNLHRVPGDEREKNFIGGKYQCGGHRYTSGYCCDAVKLGLEPGYKATTGAMPRPLRTSLENACQDFPKLQATST</sequence>
<dbReference type="AlphaFoldDB" id="A0A2S4UKJ6"/>
<keyword evidence="3" id="KW-1185">Reference proteome</keyword>
<dbReference type="VEuPathDB" id="FungiDB:PSTT_14871"/>
<protein>
    <recommendedName>
        <fullName evidence="4">Hydrophobin</fullName>
    </recommendedName>
</protein>
<evidence type="ECO:0000256" key="1">
    <source>
        <dbReference type="SAM" id="SignalP"/>
    </source>
</evidence>
<organism evidence="2 3">
    <name type="scientific">Puccinia striiformis</name>
    <dbReference type="NCBI Taxonomy" id="27350"/>
    <lineage>
        <taxon>Eukaryota</taxon>
        <taxon>Fungi</taxon>
        <taxon>Dikarya</taxon>
        <taxon>Basidiomycota</taxon>
        <taxon>Pucciniomycotina</taxon>
        <taxon>Pucciniomycetes</taxon>
        <taxon>Pucciniales</taxon>
        <taxon>Pucciniaceae</taxon>
        <taxon>Puccinia</taxon>
    </lineage>
</organism>
<keyword evidence="1" id="KW-0732">Signal</keyword>
<feature type="chain" id="PRO_5015715375" description="Hydrophobin" evidence="1">
    <location>
        <begin position="18"/>
        <end position="119"/>
    </location>
</feature>
<dbReference type="Proteomes" id="UP000239156">
    <property type="component" value="Unassembled WGS sequence"/>
</dbReference>
<dbReference type="VEuPathDB" id="FungiDB:PSHT_11700"/>
<evidence type="ECO:0000313" key="2">
    <source>
        <dbReference type="EMBL" id="POV97731.1"/>
    </source>
</evidence>
<evidence type="ECO:0008006" key="4">
    <source>
        <dbReference type="Google" id="ProtNLM"/>
    </source>
</evidence>
<reference evidence="2" key="1">
    <citation type="submission" date="2017-12" db="EMBL/GenBank/DDBJ databases">
        <title>Gene loss provides genomic basis for host adaptation in cereal stripe rust fungi.</title>
        <authorList>
            <person name="Xia C."/>
        </authorList>
    </citation>
    <scope>NUCLEOTIDE SEQUENCE [LARGE SCALE GENOMIC DNA]</scope>
    <source>
        <strain evidence="2">93-210</strain>
    </source>
</reference>
<comment type="caution">
    <text evidence="2">The sequence shown here is derived from an EMBL/GenBank/DDBJ whole genome shotgun (WGS) entry which is preliminary data.</text>
</comment>
<proteinExistence type="predicted"/>
<name>A0A2S4UKJ6_9BASI</name>
<accession>A0A2S4UKJ6</accession>
<gene>
    <name evidence="2" type="ORF">PSTT_14871</name>
</gene>
<dbReference type="EMBL" id="PKSL01000250">
    <property type="protein sequence ID" value="POV97731.1"/>
    <property type="molecule type" value="Genomic_DNA"/>
</dbReference>
<evidence type="ECO:0000313" key="3">
    <source>
        <dbReference type="Proteomes" id="UP000239156"/>
    </source>
</evidence>